<dbReference type="AlphaFoldDB" id="A0A5J4WMF2"/>
<dbReference type="EMBL" id="SNRW01001652">
    <property type="protein sequence ID" value="KAA6395555.1"/>
    <property type="molecule type" value="Genomic_DNA"/>
</dbReference>
<evidence type="ECO:0000313" key="2">
    <source>
        <dbReference type="Proteomes" id="UP000324800"/>
    </source>
</evidence>
<dbReference type="Proteomes" id="UP000324800">
    <property type="component" value="Unassembled WGS sequence"/>
</dbReference>
<evidence type="ECO:0000313" key="1">
    <source>
        <dbReference type="EMBL" id="KAA6395555.1"/>
    </source>
</evidence>
<gene>
    <name evidence="1" type="ORF">EZS28_008918</name>
</gene>
<comment type="caution">
    <text evidence="1">The sequence shown here is derived from an EMBL/GenBank/DDBJ whole genome shotgun (WGS) entry which is preliminary data.</text>
</comment>
<name>A0A5J4WMF2_9EUKA</name>
<reference evidence="1 2" key="1">
    <citation type="submission" date="2019-03" db="EMBL/GenBank/DDBJ databases">
        <title>Single cell metagenomics reveals metabolic interactions within the superorganism composed of flagellate Streblomastix strix and complex community of Bacteroidetes bacteria on its surface.</title>
        <authorList>
            <person name="Treitli S.C."/>
            <person name="Kolisko M."/>
            <person name="Husnik F."/>
            <person name="Keeling P."/>
            <person name="Hampl V."/>
        </authorList>
    </citation>
    <scope>NUCLEOTIDE SEQUENCE [LARGE SCALE GENOMIC DNA]</scope>
    <source>
        <strain evidence="1">ST1C</strain>
    </source>
</reference>
<sequence length="66" mass="7279">MTSRQEDASKIANLIKILKQKLSADHDYEEIKDGLEAAFTHFTPSSLSIDSIDNSEALLQSNTVKA</sequence>
<accession>A0A5J4WMF2</accession>
<protein>
    <submittedName>
        <fullName evidence="1">Uncharacterized protein</fullName>
    </submittedName>
</protein>
<proteinExistence type="predicted"/>
<organism evidence="1 2">
    <name type="scientific">Streblomastix strix</name>
    <dbReference type="NCBI Taxonomy" id="222440"/>
    <lineage>
        <taxon>Eukaryota</taxon>
        <taxon>Metamonada</taxon>
        <taxon>Preaxostyla</taxon>
        <taxon>Oxymonadida</taxon>
        <taxon>Streblomastigidae</taxon>
        <taxon>Streblomastix</taxon>
    </lineage>
</organism>